<reference evidence="1 3" key="2">
    <citation type="journal article" date="2014" name="BMC Genomics">
        <title>An improved genome release (version Mt4.0) for the model legume Medicago truncatula.</title>
        <authorList>
            <person name="Tang H."/>
            <person name="Krishnakumar V."/>
            <person name="Bidwell S."/>
            <person name="Rosen B."/>
            <person name="Chan A."/>
            <person name="Zhou S."/>
            <person name="Gentzbittel L."/>
            <person name="Childs K.L."/>
            <person name="Yandell M."/>
            <person name="Gundlach H."/>
            <person name="Mayer K.F."/>
            <person name="Schwartz D.C."/>
            <person name="Town C.D."/>
        </authorList>
    </citation>
    <scope>GENOME REANNOTATION</scope>
    <source>
        <strain evidence="2 3">cv. Jemalong A17</strain>
    </source>
</reference>
<dbReference type="Proteomes" id="UP000002051">
    <property type="component" value="Chromosome 5"/>
</dbReference>
<dbReference type="AlphaFoldDB" id="G7KGK3"/>
<keyword evidence="3" id="KW-1185">Reference proteome</keyword>
<dbReference type="EnsemblPlants" id="AES95958">
    <property type="protein sequence ID" value="AES95958"/>
    <property type="gene ID" value="MTR_5g031500"/>
</dbReference>
<dbReference type="HOGENOM" id="CLU_2240593_0_0_1"/>
<dbReference type="EMBL" id="CM001221">
    <property type="protein sequence ID" value="AES95958.1"/>
    <property type="molecule type" value="Genomic_DNA"/>
</dbReference>
<evidence type="ECO:0000313" key="1">
    <source>
        <dbReference type="EMBL" id="AES95958.1"/>
    </source>
</evidence>
<protein>
    <submittedName>
        <fullName evidence="1 2">Uncharacterized protein</fullName>
    </submittedName>
</protein>
<gene>
    <name evidence="1" type="ordered locus">MTR_5g031500</name>
</gene>
<organism evidence="1 3">
    <name type="scientific">Medicago truncatula</name>
    <name type="common">Barrel medic</name>
    <name type="synonym">Medicago tribuloides</name>
    <dbReference type="NCBI Taxonomy" id="3880"/>
    <lineage>
        <taxon>Eukaryota</taxon>
        <taxon>Viridiplantae</taxon>
        <taxon>Streptophyta</taxon>
        <taxon>Embryophyta</taxon>
        <taxon>Tracheophyta</taxon>
        <taxon>Spermatophyta</taxon>
        <taxon>Magnoliopsida</taxon>
        <taxon>eudicotyledons</taxon>
        <taxon>Gunneridae</taxon>
        <taxon>Pentapetalae</taxon>
        <taxon>rosids</taxon>
        <taxon>fabids</taxon>
        <taxon>Fabales</taxon>
        <taxon>Fabaceae</taxon>
        <taxon>Papilionoideae</taxon>
        <taxon>50 kb inversion clade</taxon>
        <taxon>NPAAA clade</taxon>
        <taxon>Hologalegina</taxon>
        <taxon>IRL clade</taxon>
        <taxon>Trifolieae</taxon>
        <taxon>Medicago</taxon>
    </lineage>
</organism>
<proteinExistence type="predicted"/>
<accession>G7KGK3</accession>
<sequence length="105" mass="11377">MKIKIRKRNKGYPSLVLPSAPGETKKREAKQILAFCGLRISNAKVTVYGPSVGRSGGNVVISGMPDQTFAAQSLLQAFIQAAPRHEEVPLVVGVHITRLEVVNKL</sequence>
<dbReference type="PaxDb" id="3880-AES95958"/>
<name>G7KGK3_MEDTR</name>
<reference evidence="2" key="3">
    <citation type="submission" date="2015-04" db="UniProtKB">
        <authorList>
            <consortium name="EnsemblPlants"/>
        </authorList>
    </citation>
    <scope>IDENTIFICATION</scope>
    <source>
        <strain evidence="2">cv. Jemalong A17</strain>
    </source>
</reference>
<reference evidence="1 3" key="1">
    <citation type="journal article" date="2011" name="Nature">
        <title>The Medicago genome provides insight into the evolution of rhizobial symbioses.</title>
        <authorList>
            <person name="Young N.D."/>
            <person name="Debelle F."/>
            <person name="Oldroyd G.E."/>
            <person name="Geurts R."/>
            <person name="Cannon S.B."/>
            <person name="Udvardi M.K."/>
            <person name="Benedito V.A."/>
            <person name="Mayer K.F."/>
            <person name="Gouzy J."/>
            <person name="Schoof H."/>
            <person name="Van de Peer Y."/>
            <person name="Proost S."/>
            <person name="Cook D.R."/>
            <person name="Meyers B.C."/>
            <person name="Spannagl M."/>
            <person name="Cheung F."/>
            <person name="De Mita S."/>
            <person name="Krishnakumar V."/>
            <person name="Gundlach H."/>
            <person name="Zhou S."/>
            <person name="Mudge J."/>
            <person name="Bharti A.K."/>
            <person name="Murray J.D."/>
            <person name="Naoumkina M.A."/>
            <person name="Rosen B."/>
            <person name="Silverstein K.A."/>
            <person name="Tang H."/>
            <person name="Rombauts S."/>
            <person name="Zhao P.X."/>
            <person name="Zhou P."/>
            <person name="Barbe V."/>
            <person name="Bardou P."/>
            <person name="Bechner M."/>
            <person name="Bellec A."/>
            <person name="Berger A."/>
            <person name="Berges H."/>
            <person name="Bidwell S."/>
            <person name="Bisseling T."/>
            <person name="Choisne N."/>
            <person name="Couloux A."/>
            <person name="Denny R."/>
            <person name="Deshpande S."/>
            <person name="Dai X."/>
            <person name="Doyle J.J."/>
            <person name="Dudez A.M."/>
            <person name="Farmer A.D."/>
            <person name="Fouteau S."/>
            <person name="Franken C."/>
            <person name="Gibelin C."/>
            <person name="Gish J."/>
            <person name="Goldstein S."/>
            <person name="Gonzalez A.J."/>
            <person name="Green P.J."/>
            <person name="Hallab A."/>
            <person name="Hartog M."/>
            <person name="Hua A."/>
            <person name="Humphray S.J."/>
            <person name="Jeong D.H."/>
            <person name="Jing Y."/>
            <person name="Jocker A."/>
            <person name="Kenton S.M."/>
            <person name="Kim D.J."/>
            <person name="Klee K."/>
            <person name="Lai H."/>
            <person name="Lang C."/>
            <person name="Lin S."/>
            <person name="Macmil S.L."/>
            <person name="Magdelenat G."/>
            <person name="Matthews L."/>
            <person name="McCorrison J."/>
            <person name="Monaghan E.L."/>
            <person name="Mun J.H."/>
            <person name="Najar F.Z."/>
            <person name="Nicholson C."/>
            <person name="Noirot C."/>
            <person name="O'Bleness M."/>
            <person name="Paule C.R."/>
            <person name="Poulain J."/>
            <person name="Prion F."/>
            <person name="Qin B."/>
            <person name="Qu C."/>
            <person name="Retzel E.F."/>
            <person name="Riddle C."/>
            <person name="Sallet E."/>
            <person name="Samain S."/>
            <person name="Samson N."/>
            <person name="Sanders I."/>
            <person name="Saurat O."/>
            <person name="Scarpelli C."/>
            <person name="Schiex T."/>
            <person name="Segurens B."/>
            <person name="Severin A.J."/>
            <person name="Sherrier D.J."/>
            <person name="Shi R."/>
            <person name="Sims S."/>
            <person name="Singer S.R."/>
            <person name="Sinharoy S."/>
            <person name="Sterck L."/>
            <person name="Viollet A."/>
            <person name="Wang B.B."/>
            <person name="Wang K."/>
            <person name="Wang M."/>
            <person name="Wang X."/>
            <person name="Warfsmann J."/>
            <person name="Weissenbach J."/>
            <person name="White D.D."/>
            <person name="White J.D."/>
            <person name="Wiley G.B."/>
            <person name="Wincker P."/>
            <person name="Xing Y."/>
            <person name="Yang L."/>
            <person name="Yao Z."/>
            <person name="Ying F."/>
            <person name="Zhai J."/>
            <person name="Zhou L."/>
            <person name="Zuber A."/>
            <person name="Denarie J."/>
            <person name="Dixon R.A."/>
            <person name="May G.D."/>
            <person name="Schwartz D.C."/>
            <person name="Rogers J."/>
            <person name="Quetier F."/>
            <person name="Town C.D."/>
            <person name="Roe B.A."/>
        </authorList>
    </citation>
    <scope>NUCLEOTIDE SEQUENCE [LARGE SCALE GENOMIC DNA]</scope>
    <source>
        <strain evidence="1">A17</strain>
        <strain evidence="2 3">cv. Jemalong A17</strain>
    </source>
</reference>
<evidence type="ECO:0000313" key="2">
    <source>
        <dbReference type="EnsemblPlants" id="AES95958"/>
    </source>
</evidence>
<evidence type="ECO:0000313" key="3">
    <source>
        <dbReference type="Proteomes" id="UP000002051"/>
    </source>
</evidence>